<protein>
    <submittedName>
        <fullName evidence="2">Uncharacterized protein</fullName>
    </submittedName>
</protein>
<dbReference type="RefSeq" id="WP_230096520.1">
    <property type="nucleotide sequence ID" value="NZ_CAKKNS010000002.1"/>
</dbReference>
<keyword evidence="1" id="KW-0472">Membrane</keyword>
<dbReference type="Proteomes" id="UP000789707">
    <property type="component" value="Unassembled WGS sequence"/>
</dbReference>
<comment type="caution">
    <text evidence="2">The sequence shown here is derived from an EMBL/GenBank/DDBJ whole genome shotgun (WGS) entry which is preliminary data.</text>
</comment>
<dbReference type="EMBL" id="CAKKNS010000002">
    <property type="protein sequence ID" value="CAH0416460.1"/>
    <property type="molecule type" value="Genomic_DNA"/>
</dbReference>
<keyword evidence="1" id="KW-1133">Transmembrane helix</keyword>
<proteinExistence type="predicted"/>
<evidence type="ECO:0000313" key="2">
    <source>
        <dbReference type="EMBL" id="CAH0416460.1"/>
    </source>
</evidence>
<feature type="transmembrane region" description="Helical" evidence="1">
    <location>
        <begin position="6"/>
        <end position="26"/>
    </location>
</feature>
<accession>A0ABM8Z5G6</accession>
<name>A0ABM8Z5G6_9LACO</name>
<reference evidence="2 3" key="1">
    <citation type="submission" date="2021-11" db="EMBL/GenBank/DDBJ databases">
        <authorList>
            <person name="Depoorter E."/>
        </authorList>
    </citation>
    <scope>NUCLEOTIDE SEQUENCE [LARGE SCALE GENOMIC DNA]</scope>
    <source>
        <strain evidence="2 3">LMG 24289</strain>
    </source>
</reference>
<evidence type="ECO:0000256" key="1">
    <source>
        <dbReference type="SAM" id="Phobius"/>
    </source>
</evidence>
<keyword evidence="1" id="KW-0812">Transmembrane</keyword>
<gene>
    <name evidence="2" type="ORF">WFA24289_00764</name>
</gene>
<organism evidence="2 3">
    <name type="scientific">Periweissella fabaria</name>
    <dbReference type="NCBI Taxonomy" id="546157"/>
    <lineage>
        <taxon>Bacteria</taxon>
        <taxon>Bacillati</taxon>
        <taxon>Bacillota</taxon>
        <taxon>Bacilli</taxon>
        <taxon>Lactobacillales</taxon>
        <taxon>Lactobacillaceae</taxon>
        <taxon>Periweissella</taxon>
    </lineage>
</organism>
<evidence type="ECO:0000313" key="3">
    <source>
        <dbReference type="Proteomes" id="UP000789707"/>
    </source>
</evidence>
<sequence length="52" mass="6076">MLLLINIVIITLLMLVVVAILLNRVINTTNYRTRMVPITIKSNHPRNQNHRQ</sequence>
<keyword evidence="3" id="KW-1185">Reference proteome</keyword>